<dbReference type="AlphaFoldDB" id="A0A4T0B1D4"/>
<protein>
    <submittedName>
        <fullName evidence="6">Uncharacterized protein</fullName>
    </submittedName>
</protein>
<keyword evidence="5" id="KW-0539">Nucleus</keyword>
<gene>
    <name evidence="6" type="ORF">D6C78_11028</name>
</gene>
<dbReference type="GO" id="GO:0008270">
    <property type="term" value="F:zinc ion binding"/>
    <property type="evidence" value="ECO:0007669"/>
    <property type="project" value="UniProtKB-KW"/>
</dbReference>
<accession>A0A4T0B1D4</accession>
<reference evidence="6 7" key="1">
    <citation type="submission" date="2018-10" db="EMBL/GenBank/DDBJ databases">
        <title>Fifty Aureobasidium pullulans genomes reveal a recombining polyextremotolerant generalist.</title>
        <authorList>
            <person name="Gostincar C."/>
            <person name="Turk M."/>
            <person name="Zajc J."/>
            <person name="Gunde-Cimerman N."/>
        </authorList>
    </citation>
    <scope>NUCLEOTIDE SEQUENCE [LARGE SCALE GENOMIC DNA]</scope>
    <source>
        <strain evidence="6 7">EXF-1645</strain>
    </source>
</reference>
<dbReference type="GO" id="GO:0005634">
    <property type="term" value="C:nucleus"/>
    <property type="evidence" value="ECO:0007669"/>
    <property type="project" value="UniProtKB-SubCell"/>
</dbReference>
<keyword evidence="2" id="KW-0479">Metal-binding</keyword>
<dbReference type="PANTHER" id="PTHR46481:SF10">
    <property type="entry name" value="ZINC FINGER BED DOMAIN-CONTAINING PROTEIN 39"/>
    <property type="match status" value="1"/>
</dbReference>
<name>A0A4T0B1D4_AURPU</name>
<organism evidence="6 7">
    <name type="scientific">Aureobasidium pullulans</name>
    <name type="common">Black yeast</name>
    <name type="synonym">Pullularia pullulans</name>
    <dbReference type="NCBI Taxonomy" id="5580"/>
    <lineage>
        <taxon>Eukaryota</taxon>
        <taxon>Fungi</taxon>
        <taxon>Dikarya</taxon>
        <taxon>Ascomycota</taxon>
        <taxon>Pezizomycotina</taxon>
        <taxon>Dothideomycetes</taxon>
        <taxon>Dothideomycetidae</taxon>
        <taxon>Dothideales</taxon>
        <taxon>Saccotheciaceae</taxon>
        <taxon>Aureobasidium</taxon>
    </lineage>
</organism>
<evidence type="ECO:0000313" key="6">
    <source>
        <dbReference type="EMBL" id="TIA27726.1"/>
    </source>
</evidence>
<evidence type="ECO:0000256" key="4">
    <source>
        <dbReference type="ARBA" id="ARBA00022833"/>
    </source>
</evidence>
<dbReference type="Proteomes" id="UP000308724">
    <property type="component" value="Unassembled WGS sequence"/>
</dbReference>
<proteinExistence type="predicted"/>
<keyword evidence="4" id="KW-0862">Zinc</keyword>
<comment type="caution">
    <text evidence="6">The sequence shown here is derived from an EMBL/GenBank/DDBJ whole genome shotgun (WGS) entry which is preliminary data.</text>
</comment>
<feature type="non-terminal residue" evidence="6">
    <location>
        <position position="284"/>
    </location>
</feature>
<keyword evidence="3" id="KW-0863">Zinc-finger</keyword>
<evidence type="ECO:0000256" key="1">
    <source>
        <dbReference type="ARBA" id="ARBA00004123"/>
    </source>
</evidence>
<evidence type="ECO:0000256" key="5">
    <source>
        <dbReference type="ARBA" id="ARBA00023242"/>
    </source>
</evidence>
<evidence type="ECO:0000256" key="3">
    <source>
        <dbReference type="ARBA" id="ARBA00022771"/>
    </source>
</evidence>
<sequence length="284" mass="32710">MLTIVDFGIEQRVGYITSDNATCNDTMMRHLATLFSERLYMDWDPVQHWTRCFGHQINLASQALMSASSKDDVAAVLAQRQDPSEAILKLSQEPGLADHEAIDYLRQFFEWIMKSARRRREFKAAAGVSAMLNNNTRWNSWLSMIKRGLQSRAAIRTIQHAHDHMEQTTLQRRHWQFLEELAEFMEPLQEVTKLCEGDNATLDQVLVSMDFLRKHYEKSATQYASSNPVLAAAIQTSRFALDKWQAIDSYTPVYAAALLLHPTYREAYINLQWPPSWRTPAITA</sequence>
<dbReference type="PANTHER" id="PTHR46481">
    <property type="entry name" value="ZINC FINGER BED DOMAIN-CONTAINING PROTEIN 4"/>
    <property type="match status" value="1"/>
</dbReference>
<dbReference type="InterPro" id="IPR052035">
    <property type="entry name" value="ZnF_BED_domain_contain"/>
</dbReference>
<dbReference type="SUPFAM" id="SSF53098">
    <property type="entry name" value="Ribonuclease H-like"/>
    <property type="match status" value="1"/>
</dbReference>
<evidence type="ECO:0000256" key="2">
    <source>
        <dbReference type="ARBA" id="ARBA00022723"/>
    </source>
</evidence>
<comment type="subcellular location">
    <subcellularLocation>
        <location evidence="1">Nucleus</location>
    </subcellularLocation>
</comment>
<dbReference type="InterPro" id="IPR012337">
    <property type="entry name" value="RNaseH-like_sf"/>
</dbReference>
<dbReference type="EMBL" id="QZBZ01000799">
    <property type="protein sequence ID" value="TIA27726.1"/>
    <property type="molecule type" value="Genomic_DNA"/>
</dbReference>
<evidence type="ECO:0000313" key="7">
    <source>
        <dbReference type="Proteomes" id="UP000308724"/>
    </source>
</evidence>